<dbReference type="GO" id="GO:0005524">
    <property type="term" value="F:ATP binding"/>
    <property type="evidence" value="ECO:0007669"/>
    <property type="project" value="UniProtKB-KW"/>
</dbReference>
<dbReference type="InterPro" id="IPR033911">
    <property type="entry name" value="MetRS_core"/>
</dbReference>
<dbReference type="FunFam" id="2.170.220.10:FF:000002">
    <property type="entry name" value="Methionine--tRNA ligase"/>
    <property type="match status" value="1"/>
</dbReference>
<evidence type="ECO:0000256" key="10">
    <source>
        <dbReference type="RuleBase" id="RU363039"/>
    </source>
</evidence>
<dbReference type="InterPro" id="IPR009080">
    <property type="entry name" value="tRNAsynth_Ia_anticodon-bd"/>
</dbReference>
<dbReference type="InterPro" id="IPR014758">
    <property type="entry name" value="Met-tRNA_synth"/>
</dbReference>
<dbReference type="Gene3D" id="2.170.220.10">
    <property type="match status" value="1"/>
</dbReference>
<name>A0A5B9VYL3_9BACT</name>
<proteinExistence type="inferred from homology"/>
<feature type="domain" description="Methionyl-tRNA synthetase anticodon-binding" evidence="12">
    <location>
        <begin position="416"/>
        <end position="492"/>
    </location>
</feature>
<organism evidence="13 14">
    <name type="scientific">Aquisphaera giovannonii</name>
    <dbReference type="NCBI Taxonomy" id="406548"/>
    <lineage>
        <taxon>Bacteria</taxon>
        <taxon>Pseudomonadati</taxon>
        <taxon>Planctomycetota</taxon>
        <taxon>Planctomycetia</taxon>
        <taxon>Isosphaerales</taxon>
        <taxon>Isosphaeraceae</taxon>
        <taxon>Aquisphaera</taxon>
    </lineage>
</organism>
<evidence type="ECO:0000256" key="9">
    <source>
        <dbReference type="ARBA" id="ARBA00030904"/>
    </source>
</evidence>
<protein>
    <recommendedName>
        <fullName evidence="3">Methionine--tRNA ligase</fullName>
        <ecNumber evidence="2">6.1.1.10</ecNumber>
    </recommendedName>
    <alternativeName>
        <fullName evidence="9">Methionyl-tRNA synthetase</fullName>
    </alternativeName>
</protein>
<evidence type="ECO:0000256" key="6">
    <source>
        <dbReference type="ARBA" id="ARBA00022840"/>
    </source>
</evidence>
<dbReference type="NCBIfam" id="TIGR00398">
    <property type="entry name" value="metG"/>
    <property type="match status" value="1"/>
</dbReference>
<dbReference type="KEGG" id="agv:OJF2_15840"/>
<dbReference type="GO" id="GO:0004825">
    <property type="term" value="F:methionine-tRNA ligase activity"/>
    <property type="evidence" value="ECO:0007669"/>
    <property type="project" value="UniProtKB-EC"/>
</dbReference>
<dbReference type="InterPro" id="IPR014729">
    <property type="entry name" value="Rossmann-like_a/b/a_fold"/>
</dbReference>
<evidence type="ECO:0000256" key="5">
    <source>
        <dbReference type="ARBA" id="ARBA00022741"/>
    </source>
</evidence>
<keyword evidence="5 10" id="KW-0547">Nucleotide-binding</keyword>
<dbReference type="CDD" id="cd07957">
    <property type="entry name" value="Anticodon_Ia_Met"/>
    <property type="match status" value="1"/>
</dbReference>
<dbReference type="SUPFAM" id="SSF47323">
    <property type="entry name" value="Anticodon-binding domain of a subclass of class I aminoacyl-tRNA synthetases"/>
    <property type="match status" value="1"/>
</dbReference>
<dbReference type="InterPro" id="IPR041872">
    <property type="entry name" value="Anticodon_Met"/>
</dbReference>
<evidence type="ECO:0000256" key="8">
    <source>
        <dbReference type="ARBA" id="ARBA00023146"/>
    </source>
</evidence>
<gene>
    <name evidence="13" type="primary">metG_1</name>
    <name evidence="13" type="ORF">OJF2_15840</name>
</gene>
<keyword evidence="4 10" id="KW-0436">Ligase</keyword>
<evidence type="ECO:0000256" key="7">
    <source>
        <dbReference type="ARBA" id="ARBA00022917"/>
    </source>
</evidence>
<reference evidence="13 14" key="1">
    <citation type="submission" date="2019-08" db="EMBL/GenBank/DDBJ databases">
        <title>Deep-cultivation of Planctomycetes and their phenomic and genomic characterization uncovers novel biology.</title>
        <authorList>
            <person name="Wiegand S."/>
            <person name="Jogler M."/>
            <person name="Boedeker C."/>
            <person name="Pinto D."/>
            <person name="Vollmers J."/>
            <person name="Rivas-Marin E."/>
            <person name="Kohn T."/>
            <person name="Peeters S.H."/>
            <person name="Heuer A."/>
            <person name="Rast P."/>
            <person name="Oberbeckmann S."/>
            <person name="Bunk B."/>
            <person name="Jeske O."/>
            <person name="Meyerdierks A."/>
            <person name="Storesund J.E."/>
            <person name="Kallscheuer N."/>
            <person name="Luecker S."/>
            <person name="Lage O.M."/>
            <person name="Pohl T."/>
            <person name="Merkel B.J."/>
            <person name="Hornburger P."/>
            <person name="Mueller R.-W."/>
            <person name="Bruemmer F."/>
            <person name="Labrenz M."/>
            <person name="Spormann A.M."/>
            <person name="Op den Camp H."/>
            <person name="Overmann J."/>
            <person name="Amann R."/>
            <person name="Jetten M.S.M."/>
            <person name="Mascher T."/>
            <person name="Medema M.H."/>
            <person name="Devos D.P."/>
            <person name="Kaster A.-K."/>
            <person name="Ovreas L."/>
            <person name="Rohde M."/>
            <person name="Galperin M.Y."/>
            <person name="Jogler C."/>
        </authorList>
    </citation>
    <scope>NUCLEOTIDE SEQUENCE [LARGE SCALE GENOMIC DNA]</scope>
    <source>
        <strain evidence="13 14">OJF2</strain>
    </source>
</reference>
<dbReference type="EC" id="6.1.1.10" evidence="2"/>
<keyword evidence="14" id="KW-1185">Reference proteome</keyword>
<dbReference type="Pfam" id="PF19303">
    <property type="entry name" value="Anticodon_3"/>
    <property type="match status" value="1"/>
</dbReference>
<evidence type="ECO:0000313" key="13">
    <source>
        <dbReference type="EMBL" id="QEH33087.1"/>
    </source>
</evidence>
<accession>A0A5B9VYL3</accession>
<evidence type="ECO:0000256" key="3">
    <source>
        <dbReference type="ARBA" id="ARBA00018753"/>
    </source>
</evidence>
<evidence type="ECO:0000256" key="4">
    <source>
        <dbReference type="ARBA" id="ARBA00022598"/>
    </source>
</evidence>
<dbReference type="InterPro" id="IPR023457">
    <property type="entry name" value="Met-tRNA_synth_2"/>
</dbReference>
<dbReference type="PANTHER" id="PTHR43326:SF1">
    <property type="entry name" value="METHIONINE--TRNA LIGASE, MITOCHONDRIAL"/>
    <property type="match status" value="1"/>
</dbReference>
<dbReference type="Gene3D" id="1.10.730.10">
    <property type="entry name" value="Isoleucyl-tRNA Synthetase, Domain 1"/>
    <property type="match status" value="1"/>
</dbReference>
<dbReference type="SUPFAM" id="SSF52374">
    <property type="entry name" value="Nucleotidylyl transferase"/>
    <property type="match status" value="1"/>
</dbReference>
<feature type="domain" description="Methionyl/Leucyl tRNA synthetase" evidence="11">
    <location>
        <begin position="158"/>
        <end position="369"/>
    </location>
</feature>
<comment type="similarity">
    <text evidence="10">Belongs to the class-I aminoacyl-tRNA synthetase family.</text>
</comment>
<keyword evidence="6 10" id="KW-0067">ATP-binding</keyword>
<dbReference type="PRINTS" id="PR01041">
    <property type="entry name" value="TRNASYNTHMET"/>
</dbReference>
<evidence type="ECO:0000259" key="12">
    <source>
        <dbReference type="Pfam" id="PF19303"/>
    </source>
</evidence>
<keyword evidence="8 10" id="KW-0030">Aminoacyl-tRNA synthetase</keyword>
<dbReference type="EMBL" id="CP042997">
    <property type="protein sequence ID" value="QEH33087.1"/>
    <property type="molecule type" value="Genomic_DNA"/>
</dbReference>
<evidence type="ECO:0000313" key="14">
    <source>
        <dbReference type="Proteomes" id="UP000324233"/>
    </source>
</evidence>
<feature type="domain" description="Methionyl/Leucyl tRNA synthetase" evidence="11">
    <location>
        <begin position="8"/>
        <end position="151"/>
    </location>
</feature>
<dbReference type="GO" id="GO:0006431">
    <property type="term" value="P:methionyl-tRNA aminoacylation"/>
    <property type="evidence" value="ECO:0007669"/>
    <property type="project" value="InterPro"/>
</dbReference>
<dbReference type="AlphaFoldDB" id="A0A5B9VYL3"/>
<dbReference type="PANTHER" id="PTHR43326">
    <property type="entry name" value="METHIONYL-TRNA SYNTHETASE"/>
    <property type="match status" value="1"/>
</dbReference>
<keyword evidence="7 10" id="KW-0648">Protein biosynthesis</keyword>
<dbReference type="RefSeq" id="WP_148592721.1">
    <property type="nucleotide sequence ID" value="NZ_CP042997.1"/>
</dbReference>
<dbReference type="Proteomes" id="UP000324233">
    <property type="component" value="Chromosome"/>
</dbReference>
<dbReference type="OrthoDB" id="9810191at2"/>
<dbReference type="Gene3D" id="3.40.50.620">
    <property type="entry name" value="HUPs"/>
    <property type="match status" value="1"/>
</dbReference>
<dbReference type="InterPro" id="IPR015413">
    <property type="entry name" value="Methionyl/Leucyl_tRNA_Synth"/>
</dbReference>
<evidence type="ECO:0000259" key="11">
    <source>
        <dbReference type="Pfam" id="PF09334"/>
    </source>
</evidence>
<evidence type="ECO:0000256" key="2">
    <source>
        <dbReference type="ARBA" id="ARBA00012838"/>
    </source>
</evidence>
<evidence type="ECO:0000256" key="1">
    <source>
        <dbReference type="ARBA" id="ARBA00003314"/>
    </source>
</evidence>
<sequence length="531" mass="60688">MADASRFYITTAIDYPNSRPHIGTAFEKIGADVQARFRRMEGASVHFLMGNDENTIKVTQRARELGLEPKPYVDDMARQFQEVWKALEISNDDFIQTSEERHHRGCQAFIQAVHDAGDIYKGVYKGHYCNGCESFKTEKEVAEGNGRCPNHPNQELVFLEEENYYFRWSAFRDRLLAHYESHPEFIQPESRRNEIMSLVREELRDVAISRKGFTWGIPVPFDPGHTIYVWFDALLNYVTAVGYGTDMERFRREWPADVHVIGKDITRFHCALWPAMLMSAGVELPRKVFGHGFVFRKNEATGEAEKLSKSLGNVVEPMELISKFSAEGFRYYFMSQCPFGGDGEFSFERFADVYNSGLANNLGNLYSRILTMCAKYFPEGLGSNEGVDLTAWRKELDLPSLIGELRERMGSFDYSTALQKIWLEVVDRANRYTQETEPFKVAKTDLEAARTILLNLVDWLRVAAILVKPVLPATAETFYRAFNFEESTPWEKVSFSTASTPAQPLELRIEAPLTNGKPAPLFPKIDTKKPA</sequence>
<dbReference type="Pfam" id="PF09334">
    <property type="entry name" value="tRNA-synt_1g"/>
    <property type="match status" value="2"/>
</dbReference>
<comment type="function">
    <text evidence="1">Is required not only for elongation of protein synthesis but also for the initiation of all mRNA translation through initiator tRNA(fMet) aminoacylation.</text>
</comment>
<dbReference type="CDD" id="cd00814">
    <property type="entry name" value="MetRS_core"/>
    <property type="match status" value="1"/>
</dbReference>